<evidence type="ECO:0000256" key="4">
    <source>
        <dbReference type="ARBA" id="ARBA00022691"/>
    </source>
</evidence>
<dbReference type="RefSeq" id="WP_203750300.1">
    <property type="nucleotide sequence ID" value="NZ_BAAAUC010000001.1"/>
</dbReference>
<dbReference type="InterPro" id="IPR001525">
    <property type="entry name" value="C5_MeTfrase"/>
</dbReference>
<dbReference type="EMBL" id="BOMH01000056">
    <property type="protein sequence ID" value="GID68993.1"/>
    <property type="molecule type" value="Genomic_DNA"/>
</dbReference>
<dbReference type="GO" id="GO:0044027">
    <property type="term" value="P:negative regulation of gene expression via chromosomal CpG island methylation"/>
    <property type="evidence" value="ECO:0007669"/>
    <property type="project" value="TreeGrafter"/>
</dbReference>
<evidence type="ECO:0000256" key="1">
    <source>
        <dbReference type="ARBA" id="ARBA00011975"/>
    </source>
</evidence>
<organism evidence="7 8">
    <name type="scientific">Actinoplanes cyaneus</name>
    <dbReference type="NCBI Taxonomy" id="52696"/>
    <lineage>
        <taxon>Bacteria</taxon>
        <taxon>Bacillati</taxon>
        <taxon>Actinomycetota</taxon>
        <taxon>Actinomycetes</taxon>
        <taxon>Micromonosporales</taxon>
        <taxon>Micromonosporaceae</taxon>
        <taxon>Actinoplanes</taxon>
    </lineage>
</organism>
<keyword evidence="4 6" id="KW-0949">S-adenosyl-L-methionine</keyword>
<feature type="active site" evidence="6">
    <location>
        <position position="68"/>
    </location>
</feature>
<gene>
    <name evidence="7" type="ORF">Acy02nite_68740</name>
</gene>
<keyword evidence="3 6" id="KW-0808">Transferase</keyword>
<accession>A0A919M920</accession>
<dbReference type="GO" id="GO:0003677">
    <property type="term" value="F:DNA binding"/>
    <property type="evidence" value="ECO:0007669"/>
    <property type="project" value="TreeGrafter"/>
</dbReference>
<dbReference type="Gene3D" id="3.40.50.150">
    <property type="entry name" value="Vaccinia Virus protein VP39"/>
    <property type="match status" value="1"/>
</dbReference>
<dbReference type="Proteomes" id="UP000619479">
    <property type="component" value="Unassembled WGS sequence"/>
</dbReference>
<evidence type="ECO:0000256" key="5">
    <source>
        <dbReference type="ARBA" id="ARBA00022747"/>
    </source>
</evidence>
<keyword evidence="5" id="KW-0680">Restriction system</keyword>
<dbReference type="EC" id="2.1.1.37" evidence="1"/>
<keyword evidence="8" id="KW-1185">Reference proteome</keyword>
<evidence type="ECO:0000256" key="2">
    <source>
        <dbReference type="ARBA" id="ARBA00022603"/>
    </source>
</evidence>
<name>A0A919M920_9ACTN</name>
<dbReference type="InterPro" id="IPR050390">
    <property type="entry name" value="C5-Methyltransferase"/>
</dbReference>
<dbReference type="PANTHER" id="PTHR10629">
    <property type="entry name" value="CYTOSINE-SPECIFIC METHYLTRANSFERASE"/>
    <property type="match status" value="1"/>
</dbReference>
<keyword evidence="2 6" id="KW-0489">Methyltransferase</keyword>
<dbReference type="AlphaFoldDB" id="A0A919M920"/>
<evidence type="ECO:0000313" key="7">
    <source>
        <dbReference type="EMBL" id="GID68993.1"/>
    </source>
</evidence>
<protein>
    <recommendedName>
        <fullName evidence="1">DNA (cytosine-5-)-methyltransferase</fullName>
        <ecNumber evidence="1">2.1.1.37</ecNumber>
    </recommendedName>
</protein>
<evidence type="ECO:0000256" key="3">
    <source>
        <dbReference type="ARBA" id="ARBA00022679"/>
    </source>
</evidence>
<evidence type="ECO:0000313" key="8">
    <source>
        <dbReference type="Proteomes" id="UP000619479"/>
    </source>
</evidence>
<sequence>MRALDLFAGSGGWDLAAHDLGWDVDGVEIMNEAKATRAAAGLKTIADDVRDVAPLPGEYDVLIASPPCQTFSTAGNGSGRRALDAVLAGVARYAAGERPTYRELADTTGDERTALVLEPLRIALAMMPTYIAWEQVPPVLPVWEACAEVLRAAGYSVATGNLNAEQYGVPQTRKRAFLIARRDGETAALPAPTHSRYYPRDPQRLDEGVLPWISMAEALGWGMTARPSMTVPGTSETGGPKGFGGGAGARRRLATERAEGRWIEPGDNPPASTDSAPYVGLPRRADGIGETVTLDGTDYRARDLRSAGEPAHTVTSKSASWSHIDAIPAEAIKAMGAGMIERHGERPGRPVDAPAFTVTGQGGGSHPGGFRWALRNGTQANAAERRDDQPSGTLFFGERVNTVGWCLQTTNDRPCVARRPIEGPGATICGHRDPRWVRQVPAIPTPETVARYGNRAATFLRSDFVRLVTEDEAAVIQTYPVGYPWQGSKAKRFLQIGNSVPPLLARAVLSACVA</sequence>
<dbReference type="PRINTS" id="PR00105">
    <property type="entry name" value="C5METTRFRASE"/>
</dbReference>
<dbReference type="GO" id="GO:0009307">
    <property type="term" value="P:DNA restriction-modification system"/>
    <property type="evidence" value="ECO:0007669"/>
    <property type="project" value="UniProtKB-KW"/>
</dbReference>
<comment type="similarity">
    <text evidence="6">Belongs to the class I-like SAM-binding methyltransferase superfamily. C5-methyltransferase family.</text>
</comment>
<comment type="caution">
    <text evidence="7">The sequence shown here is derived from an EMBL/GenBank/DDBJ whole genome shotgun (WGS) entry which is preliminary data.</text>
</comment>
<dbReference type="GO" id="GO:0003886">
    <property type="term" value="F:DNA (cytosine-5-)-methyltransferase activity"/>
    <property type="evidence" value="ECO:0007669"/>
    <property type="project" value="UniProtKB-EC"/>
</dbReference>
<evidence type="ECO:0000256" key="6">
    <source>
        <dbReference type="PROSITE-ProRule" id="PRU01016"/>
    </source>
</evidence>
<dbReference type="Gene3D" id="3.90.120.10">
    <property type="entry name" value="DNA Methylase, subunit A, domain 2"/>
    <property type="match status" value="1"/>
</dbReference>
<reference evidence="7" key="1">
    <citation type="submission" date="2021-01" db="EMBL/GenBank/DDBJ databases">
        <title>Whole genome shotgun sequence of Actinoplanes cyaneus NBRC 14990.</title>
        <authorList>
            <person name="Komaki H."/>
            <person name="Tamura T."/>
        </authorList>
    </citation>
    <scope>NUCLEOTIDE SEQUENCE</scope>
    <source>
        <strain evidence="7">NBRC 14990</strain>
    </source>
</reference>
<dbReference type="PROSITE" id="PS51679">
    <property type="entry name" value="SAM_MT_C5"/>
    <property type="match status" value="1"/>
</dbReference>
<dbReference type="GO" id="GO:0032259">
    <property type="term" value="P:methylation"/>
    <property type="evidence" value="ECO:0007669"/>
    <property type="project" value="UniProtKB-KW"/>
</dbReference>
<dbReference type="PROSITE" id="PS00094">
    <property type="entry name" value="C5_MTASE_1"/>
    <property type="match status" value="1"/>
</dbReference>
<proteinExistence type="inferred from homology"/>
<dbReference type="Pfam" id="PF00145">
    <property type="entry name" value="DNA_methylase"/>
    <property type="match status" value="2"/>
</dbReference>
<dbReference type="SUPFAM" id="SSF53335">
    <property type="entry name" value="S-adenosyl-L-methionine-dependent methyltransferases"/>
    <property type="match status" value="1"/>
</dbReference>
<dbReference type="InterPro" id="IPR018117">
    <property type="entry name" value="C5_DNA_meth_AS"/>
</dbReference>
<dbReference type="PANTHER" id="PTHR10629:SF52">
    <property type="entry name" value="DNA (CYTOSINE-5)-METHYLTRANSFERASE 1"/>
    <property type="match status" value="1"/>
</dbReference>
<dbReference type="InterPro" id="IPR029063">
    <property type="entry name" value="SAM-dependent_MTases_sf"/>
</dbReference>